<dbReference type="Pfam" id="PF07437">
    <property type="entry name" value="YfaZ"/>
    <property type="match status" value="1"/>
</dbReference>
<dbReference type="KEGG" id="maer:DAI18_13795"/>
<dbReference type="EMBL" id="CP028519">
    <property type="protein sequence ID" value="AVY94997.1"/>
    <property type="molecule type" value="Genomic_DNA"/>
</dbReference>
<evidence type="ECO:0008006" key="4">
    <source>
        <dbReference type="Google" id="ProtNLM"/>
    </source>
</evidence>
<accession>A0A2S0PCK2</accession>
<protein>
    <recommendedName>
        <fullName evidence="4">Porin</fullName>
    </recommendedName>
</protein>
<reference evidence="2 3" key="1">
    <citation type="submission" date="2018-04" db="EMBL/GenBank/DDBJ databases">
        <title>Denitrifier Microvirgula.</title>
        <authorList>
            <person name="Anderson E."/>
            <person name="Jang J."/>
            <person name="Ishii S."/>
        </authorList>
    </citation>
    <scope>NUCLEOTIDE SEQUENCE [LARGE SCALE GENOMIC DNA]</scope>
    <source>
        <strain evidence="2 3">BE2.4</strain>
    </source>
</reference>
<proteinExistence type="predicted"/>
<dbReference type="InterPro" id="IPR009998">
    <property type="entry name" value="YfaZ"/>
</dbReference>
<name>A0A2S0PCK2_9NEIS</name>
<feature type="signal peptide" evidence="1">
    <location>
        <begin position="1"/>
        <end position="21"/>
    </location>
</feature>
<sequence length="181" mass="18898">MNRISTLAILCTALAGGAAQASELGAQFGNEFQSAYYVPTSGGFGLTGDWLHSSRHDDDDQTAGLGLTFSLPLGSALLTAGAKAEYIDVAGHDEWALPIGGRVDLGLGNSFGVFAQAYGASGGMASGTLHSYVDSEIGARFVPIKPLALTVGYRYNRVEFDNGRDNRTLADGPYIGAALRF</sequence>
<dbReference type="RefSeq" id="WP_051528764.1">
    <property type="nucleotide sequence ID" value="NZ_CP028519.1"/>
</dbReference>
<evidence type="ECO:0000313" key="2">
    <source>
        <dbReference type="EMBL" id="AVY94997.1"/>
    </source>
</evidence>
<organism evidence="2 3">
    <name type="scientific">Microvirgula aerodenitrificans</name>
    <dbReference type="NCBI Taxonomy" id="57480"/>
    <lineage>
        <taxon>Bacteria</taxon>
        <taxon>Pseudomonadati</taxon>
        <taxon>Pseudomonadota</taxon>
        <taxon>Betaproteobacteria</taxon>
        <taxon>Neisseriales</taxon>
        <taxon>Aquaspirillaceae</taxon>
        <taxon>Microvirgula</taxon>
    </lineage>
</organism>
<evidence type="ECO:0000313" key="3">
    <source>
        <dbReference type="Proteomes" id="UP000244173"/>
    </source>
</evidence>
<feature type="chain" id="PRO_5015471456" description="Porin" evidence="1">
    <location>
        <begin position="22"/>
        <end position="181"/>
    </location>
</feature>
<gene>
    <name evidence="2" type="ORF">DAI18_13795</name>
</gene>
<dbReference type="OrthoDB" id="6506259at2"/>
<dbReference type="Proteomes" id="UP000244173">
    <property type="component" value="Chromosome"/>
</dbReference>
<keyword evidence="1" id="KW-0732">Signal</keyword>
<dbReference type="AlphaFoldDB" id="A0A2S0PCK2"/>
<keyword evidence="3" id="KW-1185">Reference proteome</keyword>
<evidence type="ECO:0000256" key="1">
    <source>
        <dbReference type="SAM" id="SignalP"/>
    </source>
</evidence>